<proteinExistence type="predicted"/>
<gene>
    <name evidence="1" type="ORF">NLG97_g2276</name>
</gene>
<dbReference type="EMBL" id="JANAKD010000149">
    <property type="protein sequence ID" value="KAJ3496957.1"/>
    <property type="molecule type" value="Genomic_DNA"/>
</dbReference>
<keyword evidence="2" id="KW-1185">Reference proteome</keyword>
<sequence length="165" mass="18158">MGIAQPFYMLTSPVVVVQRLLAAATDEAVVRELVAPTATYVSLCISNPHLKKVMPYAGVHESEGPDAVYKTFTRVNAVWANEAFTIDKIFGSGNDVAVFGRFTYRARTTGKAYESLFSIHAEVEDGKVVYMQFMEDTLGTAATFIRQSRTTYEVEAGKPFDVIIG</sequence>
<reference evidence="1" key="1">
    <citation type="submission" date="2022-07" db="EMBL/GenBank/DDBJ databases">
        <title>Genome Sequence of Lecanicillium saksenae.</title>
        <authorList>
            <person name="Buettner E."/>
        </authorList>
    </citation>
    <scope>NUCLEOTIDE SEQUENCE</scope>
    <source>
        <strain evidence="1">VT-O1</strain>
    </source>
</reference>
<evidence type="ECO:0000313" key="1">
    <source>
        <dbReference type="EMBL" id="KAJ3496957.1"/>
    </source>
</evidence>
<comment type="caution">
    <text evidence="1">The sequence shown here is derived from an EMBL/GenBank/DDBJ whole genome shotgun (WGS) entry which is preliminary data.</text>
</comment>
<organism evidence="1 2">
    <name type="scientific">Lecanicillium saksenae</name>
    <dbReference type="NCBI Taxonomy" id="468837"/>
    <lineage>
        <taxon>Eukaryota</taxon>
        <taxon>Fungi</taxon>
        <taxon>Dikarya</taxon>
        <taxon>Ascomycota</taxon>
        <taxon>Pezizomycotina</taxon>
        <taxon>Sordariomycetes</taxon>
        <taxon>Hypocreomycetidae</taxon>
        <taxon>Hypocreales</taxon>
        <taxon>Cordycipitaceae</taxon>
        <taxon>Lecanicillium</taxon>
    </lineage>
</organism>
<name>A0ACC1R410_9HYPO</name>
<dbReference type="Proteomes" id="UP001148737">
    <property type="component" value="Unassembled WGS sequence"/>
</dbReference>
<evidence type="ECO:0000313" key="2">
    <source>
        <dbReference type="Proteomes" id="UP001148737"/>
    </source>
</evidence>
<accession>A0ACC1R410</accession>
<protein>
    <submittedName>
        <fullName evidence="1">Uncharacterized protein</fullName>
    </submittedName>
</protein>